<dbReference type="GeneTree" id="ENSGT00940000177105"/>
<evidence type="ECO:0000313" key="3">
    <source>
        <dbReference type="Ensembl" id="ENSHBUP00000011921.1"/>
    </source>
</evidence>
<dbReference type="SUPFAM" id="SSF51735">
    <property type="entry name" value="NAD(P)-binding Rossmann-fold domains"/>
    <property type="match status" value="1"/>
</dbReference>
<dbReference type="STRING" id="8153.ENSHBUP00000011921"/>
<dbReference type="PANTHER" id="PTHR43115">
    <property type="entry name" value="DEHYDROGENASE/REDUCTASE SDR FAMILY MEMBER 11"/>
    <property type="match status" value="1"/>
</dbReference>
<name>A0A3Q3C2B0_HAPBU</name>
<organism evidence="3 4">
    <name type="scientific">Haplochromis burtoni</name>
    <name type="common">Burton's mouthbrooder</name>
    <name type="synonym">Chromis burtoni</name>
    <dbReference type="NCBI Taxonomy" id="8153"/>
    <lineage>
        <taxon>Eukaryota</taxon>
        <taxon>Metazoa</taxon>
        <taxon>Chordata</taxon>
        <taxon>Craniata</taxon>
        <taxon>Vertebrata</taxon>
        <taxon>Euteleostomi</taxon>
        <taxon>Actinopterygii</taxon>
        <taxon>Neopterygii</taxon>
        <taxon>Teleostei</taxon>
        <taxon>Neoteleostei</taxon>
        <taxon>Acanthomorphata</taxon>
        <taxon>Ovalentaria</taxon>
        <taxon>Cichlomorphae</taxon>
        <taxon>Cichliformes</taxon>
        <taxon>Cichlidae</taxon>
        <taxon>African cichlids</taxon>
        <taxon>Pseudocrenilabrinae</taxon>
        <taxon>Haplochromini</taxon>
        <taxon>Haplochromis</taxon>
    </lineage>
</organism>
<dbReference type="GO" id="GO:0016491">
    <property type="term" value="F:oxidoreductase activity"/>
    <property type="evidence" value="ECO:0007669"/>
    <property type="project" value="UniProtKB-KW"/>
</dbReference>
<keyword evidence="4" id="KW-1185">Reference proteome</keyword>
<evidence type="ECO:0008006" key="5">
    <source>
        <dbReference type="Google" id="ProtNLM"/>
    </source>
</evidence>
<reference evidence="3" key="1">
    <citation type="submission" date="2025-08" db="UniProtKB">
        <authorList>
            <consortium name="Ensembl"/>
        </authorList>
    </citation>
    <scope>IDENTIFICATION</scope>
</reference>
<dbReference type="InterPro" id="IPR002347">
    <property type="entry name" value="SDR_fam"/>
</dbReference>
<sequence length="88" mass="9269">MARVTAVMERWRGRVALVTGASVGIGAAIAVELVQLGMKVVGCARDVGKIQVCSGKLEYLELEPVPKSGCLPKTAVFGKNGLLVFKLL</sequence>
<dbReference type="Ensembl" id="ENSHBUT00000032308.1">
    <property type="protein sequence ID" value="ENSHBUP00000011921.1"/>
    <property type="gene ID" value="ENSHBUG00000013600.1"/>
</dbReference>
<dbReference type="InterPro" id="IPR036291">
    <property type="entry name" value="NAD(P)-bd_dom_sf"/>
</dbReference>
<proteinExistence type="inferred from homology"/>
<evidence type="ECO:0000313" key="4">
    <source>
        <dbReference type="Proteomes" id="UP000264840"/>
    </source>
</evidence>
<dbReference type="Gene3D" id="3.40.50.720">
    <property type="entry name" value="NAD(P)-binding Rossmann-like Domain"/>
    <property type="match status" value="1"/>
</dbReference>
<accession>A0A3Q3C2B0</accession>
<dbReference type="Pfam" id="PF00106">
    <property type="entry name" value="adh_short"/>
    <property type="match status" value="1"/>
</dbReference>
<reference evidence="3" key="2">
    <citation type="submission" date="2025-09" db="UniProtKB">
        <authorList>
            <consortium name="Ensembl"/>
        </authorList>
    </citation>
    <scope>IDENTIFICATION</scope>
</reference>
<dbReference type="Proteomes" id="UP000264840">
    <property type="component" value="Unplaced"/>
</dbReference>
<evidence type="ECO:0000256" key="2">
    <source>
        <dbReference type="ARBA" id="ARBA00023002"/>
    </source>
</evidence>
<dbReference type="PANTHER" id="PTHR43115:SF4">
    <property type="entry name" value="DEHYDROGENASE_REDUCTASE SDR FAMILY MEMBER 11"/>
    <property type="match status" value="1"/>
</dbReference>
<keyword evidence="2" id="KW-0560">Oxidoreductase</keyword>
<protein>
    <recommendedName>
        <fullName evidence="5">Dehydrogenase/reductase (SDR family) member 11b</fullName>
    </recommendedName>
</protein>
<comment type="similarity">
    <text evidence="1">Belongs to the short-chain dehydrogenases/reductases (SDR) family.</text>
</comment>
<evidence type="ECO:0000256" key="1">
    <source>
        <dbReference type="ARBA" id="ARBA00006484"/>
    </source>
</evidence>
<dbReference type="AlphaFoldDB" id="A0A3Q3C2B0"/>